<proteinExistence type="predicted"/>
<reference evidence="1 2" key="1">
    <citation type="submission" date="2018-12" db="EMBL/GenBank/DDBJ databases">
        <authorList>
            <consortium name="Pathogen Informatics"/>
        </authorList>
    </citation>
    <scope>NUCLEOTIDE SEQUENCE [LARGE SCALE GENOMIC DNA]</scope>
    <source>
        <strain evidence="1 2">NCTC6180</strain>
    </source>
</reference>
<dbReference type="EMBL" id="LR134317">
    <property type="protein sequence ID" value="VEF06822.1"/>
    <property type="molecule type" value="Genomic_DNA"/>
</dbReference>
<dbReference type="Proteomes" id="UP000269903">
    <property type="component" value="Chromosome"/>
</dbReference>
<dbReference type="AlphaFoldDB" id="A0A7Z8ZWA4"/>
<sequence length="37" mass="4510">MMHQIKLSLRSFVETGEIDNIFDIFRILDFYFREVVS</sequence>
<gene>
    <name evidence="1" type="ORF">NCTC6180_00928</name>
</gene>
<organism evidence="1 2">
    <name type="scientific">Streptococcus equi subsp. zooepidemicus</name>
    <dbReference type="NCBI Taxonomy" id="40041"/>
    <lineage>
        <taxon>Bacteria</taxon>
        <taxon>Bacillati</taxon>
        <taxon>Bacillota</taxon>
        <taxon>Bacilli</taxon>
        <taxon>Lactobacillales</taxon>
        <taxon>Streptococcaceae</taxon>
        <taxon>Streptococcus</taxon>
    </lineage>
</organism>
<accession>A0A7Z8ZWA4</accession>
<evidence type="ECO:0000313" key="2">
    <source>
        <dbReference type="Proteomes" id="UP000269903"/>
    </source>
</evidence>
<name>A0A7Z8ZWA4_STRSZ</name>
<evidence type="ECO:0000313" key="1">
    <source>
        <dbReference type="EMBL" id="VEF06822.1"/>
    </source>
</evidence>
<protein>
    <submittedName>
        <fullName evidence="1">Phage protein</fullName>
    </submittedName>
</protein>